<dbReference type="PANTHER" id="PTHR36842:SF1">
    <property type="entry name" value="PROTEIN TOLB"/>
    <property type="match status" value="1"/>
</dbReference>
<evidence type="ECO:0000313" key="2">
    <source>
        <dbReference type="EMBL" id="PWJ54947.1"/>
    </source>
</evidence>
<name>A0A316AXL3_9ACTN</name>
<sequence length="415" mass="41658">MHSRHLWTAAATATLVVVLTGCGEGATPMNDAAPGSTSSATGRLAYFGALPNDRSSGALVLDLATGRQVRMGDQQEAWSVAWAGADRLAVVRGHARISGDGPGELVLVAADGSDEGTPIGGVADVREVASSADGQHLAFLGRTETSSNACSDPAATERMGLYVAAVDGSGARRVVDVPTASRFLALSPDGRTAAVVDMGDDTVIPQGRDWCNPGESRLVLIDTATGVTRVVAGATAMPGAPRFSPDGNTVVLDGSDSGYPDRDVVLVDVASAQATRLSTPDVVEANPVFSPDGRSLAVLRHRAGQDPGATATIAVGAADGSGLRDVATTGTEDYGLAWMSDGSHLVVAGAVVTMACDDDDGRDGGVVGLAAPAGGCDVATATTDLRVVPASGGELRQVSDTVTGFDAGLAAAPLV</sequence>
<evidence type="ECO:0000313" key="3">
    <source>
        <dbReference type="Proteomes" id="UP000245469"/>
    </source>
</evidence>
<dbReference type="SUPFAM" id="SSF82171">
    <property type="entry name" value="DPP6 N-terminal domain-like"/>
    <property type="match status" value="1"/>
</dbReference>
<protein>
    <submittedName>
        <fullName evidence="2">Tol biopolymer transport system component</fullName>
    </submittedName>
</protein>
<dbReference type="PROSITE" id="PS51257">
    <property type="entry name" value="PROKAR_LIPOPROTEIN"/>
    <property type="match status" value="1"/>
</dbReference>
<dbReference type="PANTHER" id="PTHR36842">
    <property type="entry name" value="PROTEIN TOLB HOMOLOG"/>
    <property type="match status" value="1"/>
</dbReference>
<dbReference type="Pfam" id="PF07676">
    <property type="entry name" value="PD40"/>
    <property type="match status" value="1"/>
</dbReference>
<accession>A0A316AXL3</accession>
<comment type="caution">
    <text evidence="2">The sequence shown here is derived from an EMBL/GenBank/DDBJ whole genome shotgun (WGS) entry which is preliminary data.</text>
</comment>
<dbReference type="Proteomes" id="UP000245469">
    <property type="component" value="Unassembled WGS sequence"/>
</dbReference>
<keyword evidence="3" id="KW-1185">Reference proteome</keyword>
<comment type="similarity">
    <text evidence="1">Belongs to the TolB family.</text>
</comment>
<evidence type="ECO:0000256" key="1">
    <source>
        <dbReference type="ARBA" id="ARBA00009820"/>
    </source>
</evidence>
<dbReference type="InterPro" id="IPR011659">
    <property type="entry name" value="WD40"/>
</dbReference>
<gene>
    <name evidence="2" type="ORF">BXY45_105156</name>
</gene>
<dbReference type="RefSeq" id="WP_109773452.1">
    <property type="nucleotide sequence ID" value="NZ_QGDQ01000005.1"/>
</dbReference>
<organism evidence="2 3">
    <name type="scientific">Quadrisphaera granulorum</name>
    <dbReference type="NCBI Taxonomy" id="317664"/>
    <lineage>
        <taxon>Bacteria</taxon>
        <taxon>Bacillati</taxon>
        <taxon>Actinomycetota</taxon>
        <taxon>Actinomycetes</taxon>
        <taxon>Kineosporiales</taxon>
        <taxon>Kineosporiaceae</taxon>
        <taxon>Quadrisphaera</taxon>
    </lineage>
</organism>
<proteinExistence type="inferred from homology"/>
<dbReference type="Gene3D" id="2.120.10.30">
    <property type="entry name" value="TolB, C-terminal domain"/>
    <property type="match status" value="2"/>
</dbReference>
<dbReference type="AlphaFoldDB" id="A0A316AXL3"/>
<dbReference type="EMBL" id="QGDQ01000005">
    <property type="protein sequence ID" value="PWJ54947.1"/>
    <property type="molecule type" value="Genomic_DNA"/>
</dbReference>
<reference evidence="2 3" key="1">
    <citation type="submission" date="2018-03" db="EMBL/GenBank/DDBJ databases">
        <title>Genomic Encyclopedia of Archaeal and Bacterial Type Strains, Phase II (KMG-II): from individual species to whole genera.</title>
        <authorList>
            <person name="Goeker M."/>
        </authorList>
    </citation>
    <scope>NUCLEOTIDE SEQUENCE [LARGE SCALE GENOMIC DNA]</scope>
    <source>
        <strain evidence="2 3">DSM 44889</strain>
    </source>
</reference>
<dbReference type="InterPro" id="IPR011042">
    <property type="entry name" value="6-blade_b-propeller_TolB-like"/>
</dbReference>
<dbReference type="OrthoDB" id="262125at2"/>